<feature type="chain" id="PRO_5012509661" description="T9SS type B sorting domain-containing protein" evidence="1">
    <location>
        <begin position="21"/>
        <end position="1609"/>
    </location>
</feature>
<dbReference type="NCBIfam" id="TIGR04131">
    <property type="entry name" value="Bac_Flav_CTERM"/>
    <property type="match status" value="1"/>
</dbReference>
<dbReference type="NCBIfam" id="NF038133">
    <property type="entry name" value="choice_anch_L"/>
    <property type="match status" value="1"/>
</dbReference>
<organism evidence="2 3">
    <name type="scientific">Nonlabens dokdonensis</name>
    <dbReference type="NCBI Taxonomy" id="328515"/>
    <lineage>
        <taxon>Bacteria</taxon>
        <taxon>Pseudomonadati</taxon>
        <taxon>Bacteroidota</taxon>
        <taxon>Flavobacteriia</taxon>
        <taxon>Flavobacteriales</taxon>
        <taxon>Flavobacteriaceae</taxon>
        <taxon>Nonlabens</taxon>
    </lineage>
</organism>
<evidence type="ECO:0000313" key="2">
    <source>
        <dbReference type="EMBL" id="OUS21240.1"/>
    </source>
</evidence>
<sequence length="1609" mass="176195">MYCRPLLYAAFLLLSFQGFSQLINTSTSLPVDQLVQQALGNDCVEITNITSNINGSVDGLNSFGSFSQGASAFPFTDGFFLSTGDGNRIGNNILSTDLSDGTTAWTGDSDLENLTGISNTVNATVIEFDLISTSNRISFNYLLASEEYQQNFPCNVGDRFALLLRPLGGTYQNIAVLPGTSTPVGIDTVHPEVVGQCPATNPNFFAGQSLGDTNFEGRTVTLTAAADVVPNTTYHLKMVIADQSSFDPTAYDSAIFIEAGSLQADVNLGPDLFPCADVTLDASIANTQATFRWFRDNIEIIGQTNSTLLANTSGTYRVEISVALPDSNCIITDDVVVTIDPNQLNINIADQERCDDASADGFESFDLITLGTSALTQLPTGNYTAQFYGNQTDAQNEVNELADNYTNVTNPQTIFIRINDLNTGCQSIRPVNLIVSDVLVANDVSYTTCDNDQDGIVATDLSQFDSQVTTSTSNVSISYHLTQNDAINNTGGLFNPYTNFGNPDTIFARISSNLSGCFATSEITINVELPPVLDSDFALIDACDTDNDGFATFDLTGIIPEFTTSPSNSTISYHLSQQDAENDVSPITNPSAFNNTNARSQTIFIRFESNTNGCATVVPVQLFTNLLLDRTNIRDFIACDDISNDGIEEFGMDIIATTIINGLDDVTIEFFETQMDQMADVNQIDPTMGYFNTSNPQTIYIRINSPTCTEFAEFLLIVEPYFESAPIPDQTYCDEDQDLFTFIPLNEFDDAVRGTFGQDHSVLYYQSQADADNRFNPITSIFNNTNPVTVYAELIAPTGCSDVQSLDIIVIPAPVAGTPNGFIICDNDQDGFFIVDLTSQEAQITTDANRSISYHNDFFDAELGLNPITNPSNYNAQTETVFIRVENTITGCETIVSQPIIVNTLPIFPAIIVYQLCETDGNNVEDFFFFTRDTEILNGQAGKVTRYFTNPADANSGNNEIDKFTAYQNISDPQTIWVRVENISDPSCFGVDSFQLVVDEAPTYNTPSDIRICDDNNDGFSTMDLQLTINEIRQGITSNLNVSFHESIFDAEINSNALPINFTNTSNPQTIYARIGNDVNCFEVEDILINVIDSPITNAVTASTICDDDLDGFNTFDLTSREAEIVGTRPFNSTLSWHTSITDAQSHLNPISNDTSFTNTVNPQTVYLRFFNTISQCFTIEPLELIVDLPPQLNDNTSFTICDNPNQLANLNDVVPQIINPVLPTQTISFYSTLLDAQASSNPIGSTYNYTASNSTLFIRVEDTSTTCFSTASFNLQIQNPPQIAASSSYDIRECDDNFDGLGSFNLDNNDNVILNGLNPVNHTVQYFSSQTDAENDTNELVDTNVTVDQQETFFVRVTETTLGCFSIGEFEAIVDPLPIAEVDPVQVICNSGFVNVDASAGLSGATYRWSTGESTSSINISTPGSYSVRATSSLGCLGPLVSFDVTESETAMVDFVASTNFGDPNTITVTASGIGDYLYVLDNGPEQESNIFTNVSRGFHEVRVIDLNGCEPTPPQIVLIIDYPRFFTPNSDSFNDTWYVEGIDTFDKATFYIFDRHGKLLKSYGKNFSGWDGTYNNNPMPSSDYWFLLEVEDSRGSFEVKGHFSLKR</sequence>
<evidence type="ECO:0008006" key="4">
    <source>
        <dbReference type="Google" id="ProtNLM"/>
    </source>
</evidence>
<dbReference type="EMBL" id="MAAX01000021">
    <property type="protein sequence ID" value="OUS21240.1"/>
    <property type="molecule type" value="Genomic_DNA"/>
</dbReference>
<dbReference type="Pfam" id="PF13585">
    <property type="entry name" value="CHU_C"/>
    <property type="match status" value="1"/>
</dbReference>
<keyword evidence="1" id="KW-0732">Signal</keyword>
<dbReference type="Proteomes" id="UP000196102">
    <property type="component" value="Unassembled WGS sequence"/>
</dbReference>
<gene>
    <name evidence="2" type="ORF">A9Q93_01185</name>
</gene>
<name>A0A1Z8BFA2_9FLAO</name>
<reference evidence="3" key="1">
    <citation type="journal article" date="2017" name="Proc. Natl. Acad. Sci. U.S.A.">
        <title>Simulation of Deepwater Horizon oil plume reveals substrate specialization within a complex community of hydrocarbon-degraders.</title>
        <authorList>
            <person name="Hu P."/>
            <person name="Dubinsky E.A."/>
            <person name="Probst A.J."/>
            <person name="Wang J."/>
            <person name="Sieber C.M.K."/>
            <person name="Tom L.M."/>
            <person name="Gardinali P."/>
            <person name="Banfield J.F."/>
            <person name="Atlas R.M."/>
            <person name="Andersen G.L."/>
        </authorList>
    </citation>
    <scope>NUCLEOTIDE SEQUENCE [LARGE SCALE GENOMIC DNA]</scope>
</reference>
<feature type="signal peptide" evidence="1">
    <location>
        <begin position="1"/>
        <end position="20"/>
    </location>
</feature>
<dbReference type="InterPro" id="IPR026341">
    <property type="entry name" value="T9SS_type_B"/>
</dbReference>
<comment type="caution">
    <text evidence="2">The sequence shown here is derived from an EMBL/GenBank/DDBJ whole genome shotgun (WGS) entry which is preliminary data.</text>
</comment>
<dbReference type="InterPro" id="IPR049804">
    <property type="entry name" value="Choice_anch_L"/>
</dbReference>
<evidence type="ECO:0000256" key="1">
    <source>
        <dbReference type="SAM" id="SignalP"/>
    </source>
</evidence>
<protein>
    <recommendedName>
        <fullName evidence="4">T9SS type B sorting domain-containing protein</fullName>
    </recommendedName>
</protein>
<proteinExistence type="predicted"/>
<evidence type="ECO:0000313" key="3">
    <source>
        <dbReference type="Proteomes" id="UP000196102"/>
    </source>
</evidence>
<accession>A0A1Z8BFA2</accession>